<reference evidence="2" key="1">
    <citation type="journal article" date="2019" name="Int. J. Syst. Evol. Microbiol.">
        <title>The Global Catalogue of Microorganisms (GCM) 10K type strain sequencing project: providing services to taxonomists for standard genome sequencing and annotation.</title>
        <authorList>
            <consortium name="The Broad Institute Genomics Platform"/>
            <consortium name="The Broad Institute Genome Sequencing Center for Infectious Disease"/>
            <person name="Wu L."/>
            <person name="Ma J."/>
        </authorList>
    </citation>
    <scope>NUCLEOTIDE SEQUENCE [LARGE SCALE GENOMIC DNA]</scope>
    <source>
        <strain evidence="2">JCM 17498</strain>
    </source>
</reference>
<organism evidence="1 2">
    <name type="scientific">Sphingomonas cynarae</name>
    <dbReference type="NCBI Taxonomy" id="930197"/>
    <lineage>
        <taxon>Bacteria</taxon>
        <taxon>Pseudomonadati</taxon>
        <taxon>Pseudomonadota</taxon>
        <taxon>Alphaproteobacteria</taxon>
        <taxon>Sphingomonadales</taxon>
        <taxon>Sphingomonadaceae</taxon>
        <taxon>Sphingomonas</taxon>
    </lineage>
</organism>
<dbReference type="InterPro" id="IPR011660">
    <property type="entry name" value="VapB-like"/>
</dbReference>
<keyword evidence="2" id="KW-1185">Reference proteome</keyword>
<accession>A0ABP7DZZ4</accession>
<evidence type="ECO:0000313" key="2">
    <source>
        <dbReference type="Proteomes" id="UP001500523"/>
    </source>
</evidence>
<protein>
    <recommendedName>
        <fullName evidence="3">Transcription factor</fullName>
    </recommendedName>
</protein>
<comment type="caution">
    <text evidence="1">The sequence shown here is derived from an EMBL/GenBank/DDBJ whole genome shotgun (WGS) entry which is preliminary data.</text>
</comment>
<sequence length="82" mass="9673">MALLYVRDKETSRPVQELANRRNLTKTAAVRLALTNELEHYQPRQFAMEITDEFHRMSTLRSDPSVMIDKAFYDPLNDEEED</sequence>
<proteinExistence type="predicted"/>
<evidence type="ECO:0000313" key="1">
    <source>
        <dbReference type="EMBL" id="GAA3710348.1"/>
    </source>
</evidence>
<dbReference type="EMBL" id="BAABBF010000004">
    <property type="protein sequence ID" value="GAA3710348.1"/>
    <property type="molecule type" value="Genomic_DNA"/>
</dbReference>
<dbReference type="Proteomes" id="UP001500523">
    <property type="component" value="Unassembled WGS sequence"/>
</dbReference>
<name>A0ABP7DZZ4_9SPHN</name>
<evidence type="ECO:0008006" key="3">
    <source>
        <dbReference type="Google" id="ProtNLM"/>
    </source>
</evidence>
<dbReference type="RefSeq" id="WP_344693178.1">
    <property type="nucleotide sequence ID" value="NZ_BAABBF010000004.1"/>
</dbReference>
<gene>
    <name evidence="1" type="ORF">GCM10022268_19280</name>
</gene>
<dbReference type="Pfam" id="PF07704">
    <property type="entry name" value="PSK_trans_fac"/>
    <property type="match status" value="1"/>
</dbReference>